<evidence type="ECO:0000256" key="1">
    <source>
        <dbReference type="ARBA" id="ARBA00004211"/>
    </source>
</evidence>
<comment type="similarity">
    <text evidence="2">Belongs to the VTI1 family.</text>
</comment>
<dbReference type="PANTHER" id="PTHR21230">
    <property type="entry name" value="VESICLE TRANSPORT V-SNARE PROTEIN VTI1-RELATED"/>
    <property type="match status" value="1"/>
</dbReference>
<evidence type="ECO:0000256" key="8">
    <source>
        <dbReference type="ARBA" id="ARBA00023136"/>
    </source>
</evidence>
<dbReference type="FunFam" id="1.20.5.110:FF:000002">
    <property type="entry name" value="Vesicle transport through interaction with t-SNAREsB"/>
    <property type="match status" value="1"/>
</dbReference>
<dbReference type="EMBL" id="HBGA01151646">
    <property type="protein sequence ID" value="CAD9043941.1"/>
    <property type="molecule type" value="Transcribed_RNA"/>
</dbReference>
<evidence type="ECO:0000256" key="2">
    <source>
        <dbReference type="ARBA" id="ARBA00006108"/>
    </source>
</evidence>
<keyword evidence="8 9" id="KW-0472">Membrane</keyword>
<dbReference type="GO" id="GO:0005789">
    <property type="term" value="C:endoplasmic reticulum membrane"/>
    <property type="evidence" value="ECO:0007669"/>
    <property type="project" value="TreeGrafter"/>
</dbReference>
<evidence type="ECO:0000256" key="3">
    <source>
        <dbReference type="ARBA" id="ARBA00022448"/>
    </source>
</evidence>
<dbReference type="InterPro" id="IPR000727">
    <property type="entry name" value="T_SNARE_dom"/>
</dbReference>
<evidence type="ECO:0000256" key="6">
    <source>
        <dbReference type="ARBA" id="ARBA00022989"/>
    </source>
</evidence>
<dbReference type="GO" id="GO:0006886">
    <property type="term" value="P:intracellular protein transport"/>
    <property type="evidence" value="ECO:0007669"/>
    <property type="project" value="InterPro"/>
</dbReference>
<feature type="transmembrane region" description="Helical" evidence="9">
    <location>
        <begin position="195"/>
        <end position="214"/>
    </location>
</feature>
<feature type="domain" description="T-SNARE coiled-coil homology" evidence="10">
    <location>
        <begin position="119"/>
        <end position="186"/>
    </location>
</feature>
<dbReference type="AlphaFoldDB" id="A0A7S1JHS6"/>
<dbReference type="GO" id="GO:0031201">
    <property type="term" value="C:SNARE complex"/>
    <property type="evidence" value="ECO:0007669"/>
    <property type="project" value="TreeGrafter"/>
</dbReference>
<keyword evidence="6 9" id="KW-1133">Transmembrane helix</keyword>
<dbReference type="GO" id="GO:0031902">
    <property type="term" value="C:late endosome membrane"/>
    <property type="evidence" value="ECO:0007669"/>
    <property type="project" value="TreeGrafter"/>
</dbReference>
<name>A0A7S1JHS6_9EUGL</name>
<proteinExistence type="inferred from homology"/>
<dbReference type="InterPro" id="IPR038407">
    <property type="entry name" value="v-SNARE_N_sf"/>
</dbReference>
<dbReference type="Pfam" id="PF12352">
    <property type="entry name" value="V-SNARE_C"/>
    <property type="match status" value="1"/>
</dbReference>
<organism evidence="11">
    <name type="scientific">Eutreptiella gymnastica</name>
    <dbReference type="NCBI Taxonomy" id="73025"/>
    <lineage>
        <taxon>Eukaryota</taxon>
        <taxon>Discoba</taxon>
        <taxon>Euglenozoa</taxon>
        <taxon>Euglenida</taxon>
        <taxon>Spirocuta</taxon>
        <taxon>Euglenophyceae</taxon>
        <taxon>Eutreptiales</taxon>
        <taxon>Eutreptiaceae</taxon>
        <taxon>Eutreptiella</taxon>
    </lineage>
</organism>
<dbReference type="CDD" id="cd15862">
    <property type="entry name" value="SNARE_Vti1"/>
    <property type="match status" value="1"/>
</dbReference>
<protein>
    <recommendedName>
        <fullName evidence="10">t-SNARE coiled-coil homology domain-containing protein</fullName>
    </recommendedName>
</protein>
<dbReference type="Gene3D" id="1.20.5.110">
    <property type="match status" value="1"/>
</dbReference>
<keyword evidence="3" id="KW-0813">Transport</keyword>
<reference evidence="11" key="1">
    <citation type="submission" date="2021-01" db="EMBL/GenBank/DDBJ databases">
        <authorList>
            <person name="Corre E."/>
            <person name="Pelletier E."/>
            <person name="Niang G."/>
            <person name="Scheremetjew M."/>
            <person name="Finn R."/>
            <person name="Kale V."/>
            <person name="Holt S."/>
            <person name="Cochrane G."/>
            <person name="Meng A."/>
            <person name="Brown T."/>
            <person name="Cohen L."/>
        </authorList>
    </citation>
    <scope>NUCLEOTIDE SEQUENCE</scope>
    <source>
        <strain evidence="11">NIES-381</strain>
    </source>
</reference>
<evidence type="ECO:0000256" key="4">
    <source>
        <dbReference type="ARBA" id="ARBA00022692"/>
    </source>
</evidence>
<evidence type="ECO:0000256" key="9">
    <source>
        <dbReference type="SAM" id="Phobius"/>
    </source>
</evidence>
<dbReference type="GO" id="GO:0005484">
    <property type="term" value="F:SNAP receptor activity"/>
    <property type="evidence" value="ECO:0007669"/>
    <property type="project" value="TreeGrafter"/>
</dbReference>
<dbReference type="InterPro" id="IPR010989">
    <property type="entry name" value="SNARE"/>
</dbReference>
<keyword evidence="5" id="KW-0653">Protein transport</keyword>
<evidence type="ECO:0000313" key="11">
    <source>
        <dbReference type="EMBL" id="CAD9043941.1"/>
    </source>
</evidence>
<dbReference type="SUPFAM" id="SSF47661">
    <property type="entry name" value="t-snare proteins"/>
    <property type="match status" value="1"/>
</dbReference>
<dbReference type="GO" id="GO:0005794">
    <property type="term" value="C:Golgi apparatus"/>
    <property type="evidence" value="ECO:0007669"/>
    <property type="project" value="TreeGrafter"/>
</dbReference>
<keyword evidence="4 9" id="KW-0812">Transmembrane</keyword>
<dbReference type="PANTHER" id="PTHR21230:SF26">
    <property type="entry name" value="VESICLE TRANSPORT THROUGH INTERACTION WITH T-SNARES HOMOLOG 1A"/>
    <property type="match status" value="1"/>
</dbReference>
<evidence type="ECO:0000259" key="10">
    <source>
        <dbReference type="SMART" id="SM00397"/>
    </source>
</evidence>
<gene>
    <name evidence="11" type="ORF">EGYM00392_LOCUS55124</name>
</gene>
<dbReference type="InterPro" id="IPR007705">
    <property type="entry name" value="Vesicle_trsprt_v-SNARE_N"/>
</dbReference>
<dbReference type="Gene3D" id="1.20.58.400">
    <property type="entry name" value="t-snare proteins"/>
    <property type="match status" value="1"/>
</dbReference>
<dbReference type="GO" id="GO:0012507">
    <property type="term" value="C:ER to Golgi transport vesicle membrane"/>
    <property type="evidence" value="ECO:0007669"/>
    <property type="project" value="TreeGrafter"/>
</dbReference>
<accession>A0A7S1JHS6</accession>
<dbReference type="GO" id="GO:0000149">
    <property type="term" value="F:SNARE binding"/>
    <property type="evidence" value="ECO:0007669"/>
    <property type="project" value="TreeGrafter"/>
</dbReference>
<evidence type="ECO:0000256" key="7">
    <source>
        <dbReference type="ARBA" id="ARBA00023054"/>
    </source>
</evidence>
<sequence length="223" mass="25444">MTDLFDSYAQDYEESSGNVNTQVAQLGSLRGEKKKSQMKKIAKELDAMRTLLKNLDSELLTAPQHLKMKLRTRISNYRSDFLAIEREFNNASQVGINMDRDELLRGRTAEEISSDERTRLLASTNRLDRGSQAISSSRRIAAECEDLGNDIMTNLGKQRDTIERATNMVRETTAETTRASRGITIMQRRTVTNKLILAVIIICLLFAMAIIIWFKWLQPLLKK</sequence>
<dbReference type="SUPFAM" id="SSF58038">
    <property type="entry name" value="SNARE fusion complex"/>
    <property type="match status" value="1"/>
</dbReference>
<keyword evidence="7" id="KW-0175">Coiled coil</keyword>
<dbReference type="Pfam" id="PF05008">
    <property type="entry name" value="V-SNARE"/>
    <property type="match status" value="1"/>
</dbReference>
<dbReference type="GO" id="GO:0006906">
    <property type="term" value="P:vesicle fusion"/>
    <property type="evidence" value="ECO:0007669"/>
    <property type="project" value="TreeGrafter"/>
</dbReference>
<comment type="subcellular location">
    <subcellularLocation>
        <location evidence="1">Membrane</location>
        <topology evidence="1">Single-pass type IV membrane protein</topology>
    </subcellularLocation>
</comment>
<dbReference type="SMART" id="SM00397">
    <property type="entry name" value="t_SNARE"/>
    <property type="match status" value="1"/>
</dbReference>
<evidence type="ECO:0000256" key="5">
    <source>
        <dbReference type="ARBA" id="ARBA00022927"/>
    </source>
</evidence>